<dbReference type="PANTHER" id="PTHR11645">
    <property type="entry name" value="PYRROLINE-5-CARBOXYLATE REDUCTASE"/>
    <property type="match status" value="1"/>
</dbReference>
<dbReference type="InterPro" id="IPR028939">
    <property type="entry name" value="P5C_Rdtase_cat_N"/>
</dbReference>
<dbReference type="InterPro" id="IPR029036">
    <property type="entry name" value="P5CR_dimer"/>
</dbReference>
<evidence type="ECO:0000259" key="7">
    <source>
        <dbReference type="Pfam" id="PF14748"/>
    </source>
</evidence>
<comment type="pathway">
    <text evidence="4">Amino-acid biosynthesis; L-proline biosynthesis; L-proline from L-glutamate 5-semialdehyde: step 1/1.</text>
</comment>
<dbReference type="NCBIfam" id="TIGR00112">
    <property type="entry name" value="proC"/>
    <property type="match status" value="1"/>
</dbReference>
<keyword evidence="4" id="KW-0963">Cytoplasm</keyword>
<evidence type="ECO:0000313" key="9">
    <source>
        <dbReference type="Proteomes" id="UP001149719"/>
    </source>
</evidence>
<dbReference type="Pfam" id="PF14748">
    <property type="entry name" value="P5CR_dimer"/>
    <property type="match status" value="1"/>
</dbReference>
<evidence type="ECO:0000256" key="3">
    <source>
        <dbReference type="ARBA" id="ARBA00023002"/>
    </source>
</evidence>
<dbReference type="EMBL" id="JAPUBN010000018">
    <property type="protein sequence ID" value="MCZ2722620.1"/>
    <property type="molecule type" value="Genomic_DNA"/>
</dbReference>
<dbReference type="PANTHER" id="PTHR11645:SF0">
    <property type="entry name" value="PYRROLINE-5-CARBOXYLATE REDUCTASE 3"/>
    <property type="match status" value="1"/>
</dbReference>
<keyword evidence="2 4" id="KW-0521">NADP</keyword>
<dbReference type="SUPFAM" id="SSF51735">
    <property type="entry name" value="NAD(P)-binding Rossmann-fold domains"/>
    <property type="match status" value="1"/>
</dbReference>
<keyword evidence="3 4" id="KW-0560">Oxidoreductase</keyword>
<evidence type="ECO:0000256" key="1">
    <source>
        <dbReference type="ARBA" id="ARBA00005525"/>
    </source>
</evidence>
<comment type="subcellular location">
    <subcellularLocation>
        <location evidence="4">Cytoplasm</location>
    </subcellularLocation>
</comment>
<dbReference type="Pfam" id="PF03807">
    <property type="entry name" value="F420_oxidored"/>
    <property type="match status" value="1"/>
</dbReference>
<reference evidence="8" key="1">
    <citation type="submission" date="2022-12" db="EMBL/GenBank/DDBJ databases">
        <title>Marinomonas 15G1-11 sp. nov, isolated from marine algae.</title>
        <authorList>
            <person name="Butt M."/>
            <person name="Choi D.G."/>
            <person name="Kim J.M."/>
            <person name="Lee J.K."/>
            <person name="Baek J.H."/>
            <person name="Jeon C.O."/>
        </authorList>
    </citation>
    <scope>NUCLEOTIDE SEQUENCE</scope>
    <source>
        <strain evidence="8">15G1-11</strain>
    </source>
</reference>
<evidence type="ECO:0000256" key="5">
    <source>
        <dbReference type="NCBIfam" id="TIGR00112"/>
    </source>
</evidence>
<sequence>MQKTLGSAVKIAFIGMGNMASAIMQGLLNSGVSADNITGTARTDSKRAYFSDTFGINMIADNKVAVATANIVVLCVKPIQMQAVIEDFSSVIQPNQLFISVAAGLEVASLQAWLGDVGIVRSMPNTPAQLGAGVAGLIGNDLITKQHKEWTDILFSSVGRSLWVNDERHMHTVTALAGSSPAYFFRFIESMVRYGVEDGLTEEESRFLAAHSMLGAARMATELTNISVEQLRINITSPKGSTEQALLSFEANGIEKMMSDALSACAKRSQEFADQLSAKDHD</sequence>
<dbReference type="Proteomes" id="UP001149719">
    <property type="component" value="Unassembled WGS sequence"/>
</dbReference>
<gene>
    <name evidence="4 8" type="primary">proC</name>
    <name evidence="8" type="ORF">O1D97_13620</name>
</gene>
<dbReference type="HAMAP" id="MF_01925">
    <property type="entry name" value="P5C_reductase"/>
    <property type="match status" value="1"/>
</dbReference>
<keyword evidence="9" id="KW-1185">Reference proteome</keyword>
<keyword evidence="4" id="KW-0641">Proline biosynthesis</keyword>
<keyword evidence="4" id="KW-0028">Amino-acid biosynthesis</keyword>
<accession>A0ABT4JW67</accession>
<organism evidence="8 9">
    <name type="scientific">Marinomonas phaeophyticola</name>
    <dbReference type="NCBI Taxonomy" id="3004091"/>
    <lineage>
        <taxon>Bacteria</taxon>
        <taxon>Pseudomonadati</taxon>
        <taxon>Pseudomonadota</taxon>
        <taxon>Gammaproteobacteria</taxon>
        <taxon>Oceanospirillales</taxon>
        <taxon>Oceanospirillaceae</taxon>
        <taxon>Marinomonas</taxon>
    </lineage>
</organism>
<evidence type="ECO:0000259" key="6">
    <source>
        <dbReference type="Pfam" id="PF03807"/>
    </source>
</evidence>
<proteinExistence type="inferred from homology"/>
<comment type="similarity">
    <text evidence="1 4">Belongs to the pyrroline-5-carboxylate reductase family.</text>
</comment>
<evidence type="ECO:0000313" key="8">
    <source>
        <dbReference type="EMBL" id="MCZ2722620.1"/>
    </source>
</evidence>
<dbReference type="EC" id="1.5.1.2" evidence="4 5"/>
<comment type="catalytic activity">
    <reaction evidence="4">
        <text>L-proline + NADP(+) = (S)-1-pyrroline-5-carboxylate + NADPH + 2 H(+)</text>
        <dbReference type="Rhea" id="RHEA:14109"/>
        <dbReference type="ChEBI" id="CHEBI:15378"/>
        <dbReference type="ChEBI" id="CHEBI:17388"/>
        <dbReference type="ChEBI" id="CHEBI:57783"/>
        <dbReference type="ChEBI" id="CHEBI:58349"/>
        <dbReference type="ChEBI" id="CHEBI:60039"/>
        <dbReference type="EC" id="1.5.1.2"/>
    </reaction>
</comment>
<evidence type="ECO:0000256" key="4">
    <source>
        <dbReference type="HAMAP-Rule" id="MF_01925"/>
    </source>
</evidence>
<dbReference type="RefSeq" id="WP_269126386.1">
    <property type="nucleotide sequence ID" value="NZ_JAPUBN010000018.1"/>
</dbReference>
<feature type="domain" description="Pyrroline-5-carboxylate reductase dimerisation" evidence="7">
    <location>
        <begin position="167"/>
        <end position="271"/>
    </location>
</feature>
<protein>
    <recommendedName>
        <fullName evidence="4 5">Pyrroline-5-carboxylate reductase</fullName>
        <shortName evidence="4">P5C reductase</shortName>
        <shortName evidence="4">P5CR</shortName>
        <ecNumber evidence="4 5">1.5.1.2</ecNumber>
    </recommendedName>
    <alternativeName>
        <fullName evidence="4">PCA reductase</fullName>
    </alternativeName>
</protein>
<dbReference type="InterPro" id="IPR008927">
    <property type="entry name" value="6-PGluconate_DH-like_C_sf"/>
</dbReference>
<comment type="caution">
    <text evidence="8">The sequence shown here is derived from an EMBL/GenBank/DDBJ whole genome shotgun (WGS) entry which is preliminary data.</text>
</comment>
<evidence type="ECO:0000256" key="2">
    <source>
        <dbReference type="ARBA" id="ARBA00022857"/>
    </source>
</evidence>
<dbReference type="InterPro" id="IPR036291">
    <property type="entry name" value="NAD(P)-bd_dom_sf"/>
</dbReference>
<dbReference type="PIRSF" id="PIRSF000193">
    <property type="entry name" value="Pyrrol-5-carb_rd"/>
    <property type="match status" value="1"/>
</dbReference>
<comment type="catalytic activity">
    <reaction evidence="4">
        <text>L-proline + NAD(+) = (S)-1-pyrroline-5-carboxylate + NADH + 2 H(+)</text>
        <dbReference type="Rhea" id="RHEA:14105"/>
        <dbReference type="ChEBI" id="CHEBI:15378"/>
        <dbReference type="ChEBI" id="CHEBI:17388"/>
        <dbReference type="ChEBI" id="CHEBI:57540"/>
        <dbReference type="ChEBI" id="CHEBI:57945"/>
        <dbReference type="ChEBI" id="CHEBI:60039"/>
        <dbReference type="EC" id="1.5.1.2"/>
    </reaction>
</comment>
<name>A0ABT4JW67_9GAMM</name>
<dbReference type="SUPFAM" id="SSF48179">
    <property type="entry name" value="6-phosphogluconate dehydrogenase C-terminal domain-like"/>
    <property type="match status" value="1"/>
</dbReference>
<dbReference type="InterPro" id="IPR000304">
    <property type="entry name" value="Pyrroline-COOH_reductase"/>
</dbReference>
<feature type="domain" description="Pyrroline-5-carboxylate reductase catalytic N-terminal" evidence="6">
    <location>
        <begin position="10"/>
        <end position="104"/>
    </location>
</feature>
<dbReference type="Gene3D" id="3.40.50.720">
    <property type="entry name" value="NAD(P)-binding Rossmann-like Domain"/>
    <property type="match status" value="1"/>
</dbReference>
<dbReference type="Gene3D" id="1.10.3730.10">
    <property type="entry name" value="ProC C-terminal domain-like"/>
    <property type="match status" value="1"/>
</dbReference>
<dbReference type="GO" id="GO:0004735">
    <property type="term" value="F:pyrroline-5-carboxylate reductase activity"/>
    <property type="evidence" value="ECO:0007669"/>
    <property type="project" value="UniProtKB-EC"/>
</dbReference>
<comment type="function">
    <text evidence="4">Catalyzes the reduction of 1-pyrroline-5-carboxylate (PCA) to L-proline.</text>
</comment>